<organism evidence="1">
    <name type="scientific">Puccinia triticina (isolate 1-1 / race 1 (BBBD))</name>
    <name type="common">Brown leaf rust fungus</name>
    <dbReference type="NCBI Taxonomy" id="630390"/>
    <lineage>
        <taxon>Eukaryota</taxon>
        <taxon>Fungi</taxon>
        <taxon>Dikarya</taxon>
        <taxon>Basidiomycota</taxon>
        <taxon>Pucciniomycotina</taxon>
        <taxon>Pucciniomycetes</taxon>
        <taxon>Pucciniales</taxon>
        <taxon>Pucciniaceae</taxon>
        <taxon>Puccinia</taxon>
    </lineage>
</organism>
<reference evidence="2" key="4">
    <citation type="submission" date="2025-05" db="UniProtKB">
        <authorList>
            <consortium name="EnsemblFungi"/>
        </authorList>
    </citation>
    <scope>IDENTIFICATION</scope>
    <source>
        <strain evidence="2">isolate 1-1 / race 1 (BBBD)</strain>
    </source>
</reference>
<dbReference type="Proteomes" id="UP000005240">
    <property type="component" value="Unassembled WGS sequence"/>
</dbReference>
<protein>
    <submittedName>
        <fullName evidence="1 2">Uncharacterized protein</fullName>
    </submittedName>
</protein>
<reference evidence="1" key="2">
    <citation type="submission" date="2016-05" db="EMBL/GenBank/DDBJ databases">
        <title>Comparative analysis highlights variable genome content of wheat rusts and divergence of the mating loci.</title>
        <authorList>
            <person name="Cuomo C.A."/>
            <person name="Bakkeren G."/>
            <person name="Szabo L."/>
            <person name="Khalil H."/>
            <person name="Joly D."/>
            <person name="Goldberg J."/>
            <person name="Young S."/>
            <person name="Zeng Q."/>
            <person name="Fellers J."/>
        </authorList>
    </citation>
    <scope>NUCLEOTIDE SEQUENCE [LARGE SCALE GENOMIC DNA]</scope>
    <source>
        <strain evidence="1">1-1 BBBD Race 1</strain>
    </source>
</reference>
<reference evidence="2 3" key="3">
    <citation type="journal article" date="2017" name="G3 (Bethesda)">
        <title>Comparative analysis highlights variable genome content of wheat rusts and divergence of the mating loci.</title>
        <authorList>
            <person name="Cuomo C.A."/>
            <person name="Bakkeren G."/>
            <person name="Khalil H.B."/>
            <person name="Panwar V."/>
            <person name="Joly D."/>
            <person name="Linning R."/>
            <person name="Sakthikumar S."/>
            <person name="Song X."/>
            <person name="Adiconis X."/>
            <person name="Fan L."/>
            <person name="Goldberg J.M."/>
            <person name="Levin J.Z."/>
            <person name="Young S."/>
            <person name="Zeng Q."/>
            <person name="Anikster Y."/>
            <person name="Bruce M."/>
            <person name="Wang M."/>
            <person name="Yin C."/>
            <person name="McCallum B."/>
            <person name="Szabo L.J."/>
            <person name="Hulbert S."/>
            <person name="Chen X."/>
            <person name="Fellers J.P."/>
        </authorList>
    </citation>
    <scope>NUCLEOTIDE SEQUENCE</scope>
    <source>
        <strain evidence="3">Isolate 1-1 / race 1 (BBBD)</strain>
        <strain evidence="2">isolate 1-1 / race 1 (BBBD)</strain>
    </source>
</reference>
<dbReference type="PANTHER" id="PTHR33069">
    <property type="entry name" value="CHROMOSOME 7, WHOLE GENOME SHOTGUN SEQUENCE-RELATED"/>
    <property type="match status" value="1"/>
</dbReference>
<keyword evidence="3" id="KW-1185">Reference proteome</keyword>
<dbReference type="PANTHER" id="PTHR33069:SF3">
    <property type="entry name" value="DYNEIN HEAVY CHAIN TAIL DOMAIN-CONTAINING PROTEIN"/>
    <property type="match status" value="1"/>
</dbReference>
<dbReference type="OrthoDB" id="2500928at2759"/>
<proteinExistence type="predicted"/>
<gene>
    <name evidence="1" type="ORF">PTTG_02901</name>
</gene>
<dbReference type="AlphaFoldDB" id="A0A0C4EQ46"/>
<dbReference type="EMBL" id="ADAS02000043">
    <property type="protein sequence ID" value="OAV94096.1"/>
    <property type="molecule type" value="Genomic_DNA"/>
</dbReference>
<accession>A0A0C4EQ46</accession>
<sequence>MSDRNAATLATAFNDLREQLFDFQTDPDLSPRKEVEEVPTDEQVKAQKEKLNKIEKILLPSCRQQLVDLLEALDLPLKGTDPNPKFPEAVQLVKNFGPSLRELYAGVNALAPHIRSLCRTSSTIDQTYGVLKRFRLESLRLGVSGIISGLLPDLWGECSLLFSNGQYAHNDPDASIRRDQIISLSSNVFVEIDEALAILPRSDFGFLQIKWESFHNQLGESLAILTQQVNESTDDPAEGNVRSRIIQLMQMAIPLVKLARIFFRKLARNPPFTFDDKLPSSDLQKLLRSSSSIASSVKGIVEGLLDVHQEQFGIEEDVPPWAKSAKSSMSGFTDVLRTYLKPLDSDPSTSPEEIINDLFSLMKPQFFLACDKILAACDDLVADFPFAQ</sequence>
<evidence type="ECO:0000313" key="2">
    <source>
        <dbReference type="EnsemblFungi" id="PTTG_02901-t43_1-p1"/>
    </source>
</evidence>
<evidence type="ECO:0000313" key="3">
    <source>
        <dbReference type="Proteomes" id="UP000005240"/>
    </source>
</evidence>
<reference evidence="1" key="1">
    <citation type="submission" date="2009-11" db="EMBL/GenBank/DDBJ databases">
        <authorList>
            <consortium name="The Broad Institute Genome Sequencing Platform"/>
            <person name="Ward D."/>
            <person name="Feldgarden M."/>
            <person name="Earl A."/>
            <person name="Young S.K."/>
            <person name="Zeng Q."/>
            <person name="Koehrsen M."/>
            <person name="Alvarado L."/>
            <person name="Berlin A."/>
            <person name="Bochicchio J."/>
            <person name="Borenstein D."/>
            <person name="Chapman S.B."/>
            <person name="Chen Z."/>
            <person name="Engels R."/>
            <person name="Freedman E."/>
            <person name="Gellesch M."/>
            <person name="Goldberg J."/>
            <person name="Griggs A."/>
            <person name="Gujja S."/>
            <person name="Heilman E."/>
            <person name="Heiman D."/>
            <person name="Hepburn T."/>
            <person name="Howarth C."/>
            <person name="Jen D."/>
            <person name="Larson L."/>
            <person name="Lewis B."/>
            <person name="Mehta T."/>
            <person name="Park D."/>
            <person name="Pearson M."/>
            <person name="Roberts A."/>
            <person name="Saif S."/>
            <person name="Shea T."/>
            <person name="Shenoy N."/>
            <person name="Sisk P."/>
            <person name="Stolte C."/>
            <person name="Sykes S."/>
            <person name="Thomson T."/>
            <person name="Walk T."/>
            <person name="White J."/>
            <person name="Yandava C."/>
            <person name="Izard J."/>
            <person name="Baranova O.V."/>
            <person name="Blanton J.M."/>
            <person name="Tanner A.C."/>
            <person name="Dewhirst F.E."/>
            <person name="Haas B."/>
            <person name="Nusbaum C."/>
            <person name="Birren B."/>
        </authorList>
    </citation>
    <scope>NUCLEOTIDE SEQUENCE [LARGE SCALE GENOMIC DNA]</scope>
    <source>
        <strain evidence="1">1-1 BBBD Race 1</strain>
    </source>
</reference>
<name>A0A0C4EQ46_PUCT1</name>
<dbReference type="VEuPathDB" id="FungiDB:PTTG_02901"/>
<evidence type="ECO:0000313" key="1">
    <source>
        <dbReference type="EMBL" id="OAV94096.1"/>
    </source>
</evidence>
<dbReference type="OMA" id="IKWESFH"/>
<dbReference type="EnsemblFungi" id="PTTG_02901-t43_1">
    <property type="protein sequence ID" value="PTTG_02901-t43_1-p1"/>
    <property type="gene ID" value="PTTG_02901"/>
</dbReference>